<dbReference type="Proteomes" id="UP000271889">
    <property type="component" value="Unassembled WGS sequence"/>
</dbReference>
<dbReference type="AlphaFoldDB" id="A0A3P6TLI4"/>
<organism evidence="2 3">
    <name type="scientific">Cylicostephanus goldi</name>
    <name type="common">Nematode worm</name>
    <dbReference type="NCBI Taxonomy" id="71465"/>
    <lineage>
        <taxon>Eukaryota</taxon>
        <taxon>Metazoa</taxon>
        <taxon>Ecdysozoa</taxon>
        <taxon>Nematoda</taxon>
        <taxon>Chromadorea</taxon>
        <taxon>Rhabditida</taxon>
        <taxon>Rhabditina</taxon>
        <taxon>Rhabditomorpha</taxon>
        <taxon>Strongyloidea</taxon>
        <taxon>Strongylidae</taxon>
        <taxon>Cylicostephanus</taxon>
    </lineage>
</organism>
<reference evidence="2 3" key="1">
    <citation type="submission" date="2018-11" db="EMBL/GenBank/DDBJ databases">
        <authorList>
            <consortium name="Pathogen Informatics"/>
        </authorList>
    </citation>
    <scope>NUCLEOTIDE SEQUENCE [LARGE SCALE GENOMIC DNA]</scope>
</reference>
<sequence length="81" mass="8399">MRTLCRSAAFLLLIVASVFAAEEGVIAEAGKKTQDVVDTAGEKISSAAEKIKNAAVEGWNKGTGAAEETFNAAGEKIEQGK</sequence>
<evidence type="ECO:0000313" key="2">
    <source>
        <dbReference type="EMBL" id="VDK84239.1"/>
    </source>
</evidence>
<feature type="signal peptide" evidence="1">
    <location>
        <begin position="1"/>
        <end position="20"/>
    </location>
</feature>
<keyword evidence="3" id="KW-1185">Reference proteome</keyword>
<feature type="chain" id="PRO_5018235788" evidence="1">
    <location>
        <begin position="21"/>
        <end position="81"/>
    </location>
</feature>
<keyword evidence="1" id="KW-0732">Signal</keyword>
<feature type="non-terminal residue" evidence="2">
    <location>
        <position position="81"/>
    </location>
</feature>
<protein>
    <submittedName>
        <fullName evidence="2">Uncharacterized protein</fullName>
    </submittedName>
</protein>
<gene>
    <name evidence="2" type="ORF">CGOC_LOCUS8255</name>
</gene>
<proteinExistence type="predicted"/>
<evidence type="ECO:0000256" key="1">
    <source>
        <dbReference type="SAM" id="SignalP"/>
    </source>
</evidence>
<dbReference type="EMBL" id="UYRV01029980">
    <property type="protein sequence ID" value="VDK84239.1"/>
    <property type="molecule type" value="Genomic_DNA"/>
</dbReference>
<evidence type="ECO:0000313" key="3">
    <source>
        <dbReference type="Proteomes" id="UP000271889"/>
    </source>
</evidence>
<accession>A0A3P6TLI4</accession>
<dbReference type="OrthoDB" id="5824482at2759"/>
<name>A0A3P6TLI4_CYLGO</name>